<dbReference type="Proteomes" id="UP000791080">
    <property type="component" value="Unassembled WGS sequence"/>
</dbReference>
<feature type="region of interest" description="Disordered" evidence="1">
    <location>
        <begin position="318"/>
        <end position="354"/>
    </location>
</feature>
<keyword evidence="4" id="KW-1185">Reference proteome</keyword>
<feature type="transmembrane region" description="Helical" evidence="2">
    <location>
        <begin position="226"/>
        <end position="244"/>
    </location>
</feature>
<feature type="transmembrane region" description="Helical" evidence="2">
    <location>
        <begin position="99"/>
        <end position="119"/>
    </location>
</feature>
<dbReference type="InterPro" id="IPR007163">
    <property type="entry name" value="VCA0040-like"/>
</dbReference>
<evidence type="ECO:0000256" key="2">
    <source>
        <dbReference type="SAM" id="Phobius"/>
    </source>
</evidence>
<evidence type="ECO:0000256" key="1">
    <source>
        <dbReference type="SAM" id="MobiDB-lite"/>
    </source>
</evidence>
<evidence type="ECO:0000313" key="4">
    <source>
        <dbReference type="Proteomes" id="UP000791080"/>
    </source>
</evidence>
<name>A0ABT1JGC0_ACTCY</name>
<dbReference type="PANTHER" id="PTHR37308:SF1">
    <property type="entry name" value="POLYPRENYL-PHOSPHATE TRANSPORTER"/>
    <property type="match status" value="1"/>
</dbReference>
<organism evidence="3 4">
    <name type="scientific">Actinoalloteichus caeruleus DSM 43889</name>
    <dbReference type="NCBI Taxonomy" id="1120930"/>
    <lineage>
        <taxon>Bacteria</taxon>
        <taxon>Bacillati</taxon>
        <taxon>Actinomycetota</taxon>
        <taxon>Actinomycetes</taxon>
        <taxon>Pseudonocardiales</taxon>
        <taxon>Pseudonocardiaceae</taxon>
        <taxon>Actinoalloteichus</taxon>
        <taxon>Actinoalloteichus cyanogriseus</taxon>
    </lineage>
</organism>
<feature type="transmembrane region" description="Helical" evidence="2">
    <location>
        <begin position="183"/>
        <end position="214"/>
    </location>
</feature>
<reference evidence="3 4" key="1">
    <citation type="submission" date="2022-06" db="EMBL/GenBank/DDBJ databases">
        <title>Genomic Encyclopedia of Type Strains, Phase I: the one thousand microbial genomes (KMG-I) project.</title>
        <authorList>
            <person name="Kyrpides N."/>
        </authorList>
    </citation>
    <scope>NUCLEOTIDE SEQUENCE [LARGE SCALE GENOMIC DNA]</scope>
    <source>
        <strain evidence="3 4">DSM 43889</strain>
    </source>
</reference>
<keyword evidence="2" id="KW-0472">Membrane</keyword>
<gene>
    <name evidence="3" type="ORF">G443_001820</name>
</gene>
<evidence type="ECO:0000313" key="3">
    <source>
        <dbReference type="EMBL" id="MCP2331550.1"/>
    </source>
</evidence>
<sequence>MIVLPGVWSVQGTVTVSDVSAHSWKQTPLNLARGAAIGTVEVVPGVSGGTVALVVGVYERLIDAAGHLMSAVKLAASDLPRGRGGQRAKEEAARIDVPLVVGILAGMVLALLTAARVVPGLIEDYPVGARALFIGMVGASVAIPILAMGGIRRPLDWALLPLGIAVGWIVTGLPAGTQTSPPLWLVGLAAAIAICGLVMPGLSGAFLLMIFGLYEPTLEALNARDLPYVGTFMLGAILGLGVFVKTLQYLLKHRHQATLAVMTGVMIGALRALWPWQDEDRAMLAPDADWLGVVPVTLLGAGMVVALILVDRHFTKKRQEREGSTPDGGPDGGNPEDAETVVMNRVTDDTIRIR</sequence>
<dbReference type="EMBL" id="AUBJ02000001">
    <property type="protein sequence ID" value="MCP2331550.1"/>
    <property type="molecule type" value="Genomic_DNA"/>
</dbReference>
<feature type="transmembrane region" description="Helical" evidence="2">
    <location>
        <begin position="290"/>
        <end position="310"/>
    </location>
</feature>
<feature type="transmembrane region" description="Helical" evidence="2">
    <location>
        <begin position="256"/>
        <end position="274"/>
    </location>
</feature>
<proteinExistence type="predicted"/>
<keyword evidence="2" id="KW-0812">Transmembrane</keyword>
<accession>A0ABT1JGC0</accession>
<feature type="transmembrane region" description="Helical" evidence="2">
    <location>
        <begin position="131"/>
        <end position="151"/>
    </location>
</feature>
<feature type="transmembrane region" description="Helical" evidence="2">
    <location>
        <begin position="157"/>
        <end position="176"/>
    </location>
</feature>
<protein>
    <submittedName>
        <fullName evidence="3">Membrane protein</fullName>
    </submittedName>
</protein>
<dbReference type="Pfam" id="PF04018">
    <property type="entry name" value="VCA0040-like"/>
    <property type="match status" value="1"/>
</dbReference>
<keyword evidence="2" id="KW-1133">Transmembrane helix</keyword>
<comment type="caution">
    <text evidence="3">The sequence shown here is derived from an EMBL/GenBank/DDBJ whole genome shotgun (WGS) entry which is preliminary data.</text>
</comment>
<dbReference type="PANTHER" id="PTHR37308">
    <property type="entry name" value="INTEGRAL MEMBRANE PROTEIN"/>
    <property type="match status" value="1"/>
</dbReference>